<organism evidence="2 3">
    <name type="scientific">Haloarchaeobius iranensis</name>
    <dbReference type="NCBI Taxonomy" id="996166"/>
    <lineage>
        <taxon>Archaea</taxon>
        <taxon>Methanobacteriati</taxon>
        <taxon>Methanobacteriota</taxon>
        <taxon>Stenosarchaea group</taxon>
        <taxon>Halobacteria</taxon>
        <taxon>Halobacteriales</taxon>
        <taxon>Halorubellaceae</taxon>
        <taxon>Haloarchaeobius</taxon>
    </lineage>
</organism>
<sequence>MANDDNSVPLSWILLFVALALGAGVAAVIFAGGSLMAWTAPLF</sequence>
<keyword evidence="1" id="KW-1133">Transmembrane helix</keyword>
<evidence type="ECO:0000256" key="1">
    <source>
        <dbReference type="SAM" id="Phobius"/>
    </source>
</evidence>
<evidence type="ECO:0000313" key="3">
    <source>
        <dbReference type="Proteomes" id="UP000199370"/>
    </source>
</evidence>
<reference evidence="2 3" key="1">
    <citation type="submission" date="2016-10" db="EMBL/GenBank/DDBJ databases">
        <authorList>
            <person name="de Groot N.N."/>
        </authorList>
    </citation>
    <scope>NUCLEOTIDE SEQUENCE [LARGE SCALE GENOMIC DNA]</scope>
    <source>
        <strain evidence="3">EB21,IBRC-M 10013,KCTC 4048</strain>
    </source>
</reference>
<keyword evidence="1" id="KW-0812">Transmembrane</keyword>
<keyword evidence="1" id="KW-0472">Membrane</keyword>
<evidence type="ECO:0000313" key="2">
    <source>
        <dbReference type="EMBL" id="SDM70531.1"/>
    </source>
</evidence>
<proteinExistence type="predicted"/>
<dbReference type="RefSeq" id="WP_281241451.1">
    <property type="nucleotide sequence ID" value="NZ_FNIA01000006.1"/>
</dbReference>
<dbReference type="EMBL" id="FNIA01000006">
    <property type="protein sequence ID" value="SDM70531.1"/>
    <property type="molecule type" value="Genomic_DNA"/>
</dbReference>
<name>A0A1G9VEM5_9EURY</name>
<protein>
    <submittedName>
        <fullName evidence="2">Uncharacterized protein</fullName>
    </submittedName>
</protein>
<keyword evidence="3" id="KW-1185">Reference proteome</keyword>
<accession>A0A1G9VEM5</accession>
<dbReference type="AlphaFoldDB" id="A0A1G9VEM5"/>
<dbReference type="Proteomes" id="UP000199370">
    <property type="component" value="Unassembled WGS sequence"/>
</dbReference>
<feature type="transmembrane region" description="Helical" evidence="1">
    <location>
        <begin position="12"/>
        <end position="38"/>
    </location>
</feature>
<gene>
    <name evidence="2" type="ORF">SAMN05192554_10667</name>
</gene>